<evidence type="ECO:0000313" key="2">
    <source>
        <dbReference type="Proteomes" id="UP001589896"/>
    </source>
</evidence>
<dbReference type="RefSeq" id="WP_386677423.1">
    <property type="nucleotide sequence ID" value="NZ_JBHLTG010000035.1"/>
</dbReference>
<evidence type="ECO:0000313" key="1">
    <source>
        <dbReference type="EMBL" id="MFC0682926.1"/>
    </source>
</evidence>
<proteinExistence type="predicted"/>
<protein>
    <submittedName>
        <fullName evidence="1">Uncharacterized protein</fullName>
    </submittedName>
</protein>
<accession>A0ABV6S121</accession>
<organism evidence="1 2">
    <name type="scientific">Lysobacter korlensis</name>
    <dbReference type="NCBI Taxonomy" id="553636"/>
    <lineage>
        <taxon>Bacteria</taxon>
        <taxon>Pseudomonadati</taxon>
        <taxon>Pseudomonadota</taxon>
        <taxon>Gammaproteobacteria</taxon>
        <taxon>Lysobacterales</taxon>
        <taxon>Lysobacteraceae</taxon>
        <taxon>Lysobacter</taxon>
    </lineage>
</organism>
<sequence>MPLLLALMAVLLSGCAGGAKGLVYENRYRQPLDGVLDGVWAGPLVIRKPYAPTDPVSRAVDKEPLALTVQIAGENVSVFLLQEGEWVEAMPGGWALSRRGPNAVAHATAASEEYPEGWIESWALVVSASTDDTVTAEWTRVVNNVRSSPDESLPTFSMAATGVLRRSDAHER</sequence>
<comment type="caution">
    <text evidence="1">The sequence shown here is derived from an EMBL/GenBank/DDBJ whole genome shotgun (WGS) entry which is preliminary data.</text>
</comment>
<dbReference type="Proteomes" id="UP001589896">
    <property type="component" value="Unassembled WGS sequence"/>
</dbReference>
<reference evidence="1 2" key="1">
    <citation type="submission" date="2024-09" db="EMBL/GenBank/DDBJ databases">
        <authorList>
            <person name="Sun Q."/>
            <person name="Mori K."/>
        </authorList>
    </citation>
    <scope>NUCLEOTIDE SEQUENCE [LARGE SCALE GENOMIC DNA]</scope>
    <source>
        <strain evidence="1 2">KCTC 23076</strain>
    </source>
</reference>
<keyword evidence="2" id="KW-1185">Reference proteome</keyword>
<gene>
    <name evidence="1" type="ORF">ACFFGH_34290</name>
</gene>
<dbReference type="EMBL" id="JBHLTG010000035">
    <property type="protein sequence ID" value="MFC0682926.1"/>
    <property type="molecule type" value="Genomic_DNA"/>
</dbReference>
<name>A0ABV6S121_9GAMM</name>